<feature type="compositionally biased region" description="Basic and acidic residues" evidence="7">
    <location>
        <begin position="93"/>
        <end position="107"/>
    </location>
</feature>
<evidence type="ECO:0000313" key="9">
    <source>
        <dbReference type="EMBL" id="EDM07106.1"/>
    </source>
</evidence>
<dbReference type="RGD" id="1562871">
    <property type="gene designation" value="Pcgf6l1"/>
</dbReference>
<protein>
    <submittedName>
        <fullName evidence="9">RCG38166</fullName>
    </submittedName>
</protein>
<keyword evidence="4" id="KW-0862">Zinc</keyword>
<feature type="domain" description="RING-type" evidence="8">
    <location>
        <begin position="123"/>
        <end position="162"/>
    </location>
</feature>
<evidence type="ECO:0000256" key="5">
    <source>
        <dbReference type="ARBA" id="ARBA00023242"/>
    </source>
</evidence>
<evidence type="ECO:0000256" key="3">
    <source>
        <dbReference type="ARBA" id="ARBA00022771"/>
    </source>
</evidence>
<feature type="region of interest" description="Disordered" evidence="7">
    <location>
        <begin position="196"/>
        <end position="232"/>
    </location>
</feature>
<dbReference type="GO" id="GO:0031519">
    <property type="term" value="C:PcG protein complex"/>
    <property type="evidence" value="ECO:0007669"/>
    <property type="project" value="UniProtKB-ARBA"/>
</dbReference>
<evidence type="ECO:0000256" key="7">
    <source>
        <dbReference type="SAM" id="MobiDB-lite"/>
    </source>
</evidence>
<dbReference type="InterPro" id="IPR013083">
    <property type="entry name" value="Znf_RING/FYVE/PHD"/>
</dbReference>
<reference evidence="9" key="1">
    <citation type="journal article" date="2005" name="Genome Res.">
        <title>Gene and alternative splicing annotation with AIR.</title>
        <authorList>
            <person name="Florea L."/>
            <person name="Di Francesco V."/>
            <person name="Miller J."/>
            <person name="Turner R."/>
            <person name="Yao A."/>
            <person name="Harris M."/>
            <person name="Walenz B."/>
            <person name="Mobarry C."/>
            <person name="Merkulov G.V."/>
            <person name="Charlab R."/>
            <person name="Dew I."/>
            <person name="Deng Z."/>
            <person name="Istrail S."/>
            <person name="Li P."/>
            <person name="Sutton G."/>
        </authorList>
    </citation>
    <scope>NUCLEOTIDE SEQUENCE</scope>
    <source>
        <strain evidence="9">BN</strain>
    </source>
</reference>
<dbReference type="AGR" id="RGD:1562871"/>
<feature type="region of interest" description="Disordered" evidence="7">
    <location>
        <begin position="1"/>
        <end position="107"/>
    </location>
</feature>
<evidence type="ECO:0000256" key="4">
    <source>
        <dbReference type="ARBA" id="ARBA00022833"/>
    </source>
</evidence>
<evidence type="ECO:0000256" key="2">
    <source>
        <dbReference type="ARBA" id="ARBA00022723"/>
    </source>
</evidence>
<dbReference type="OrthoDB" id="1305878at2759"/>
<dbReference type="AlphaFoldDB" id="A6IV74"/>
<dbReference type="PROSITE" id="PS00518">
    <property type="entry name" value="ZF_RING_1"/>
    <property type="match status" value="1"/>
</dbReference>
<gene>
    <name evidence="10" type="primary">Pcgf6l1</name>
    <name evidence="10" type="synonym">RGD1562871</name>
    <name evidence="9" type="ORF">rCG_38166</name>
</gene>
<dbReference type="PANTHER" id="PTHR45893">
    <property type="entry name" value="POLYCOMB GROUP RING FINGER PROTEIN"/>
    <property type="match status" value="1"/>
</dbReference>
<dbReference type="InterPro" id="IPR001841">
    <property type="entry name" value="Znf_RING"/>
</dbReference>
<dbReference type="PROSITE" id="PS50089">
    <property type="entry name" value="ZF_RING_2"/>
    <property type="match status" value="1"/>
</dbReference>
<keyword evidence="2" id="KW-0479">Metal-binding</keyword>
<dbReference type="Proteomes" id="UP000234681">
    <property type="component" value="Chromosome X"/>
</dbReference>
<proteinExistence type="predicted"/>
<dbReference type="FunFam" id="3.30.40.10:FF:000033">
    <property type="entry name" value="Polycomb group RING finger protein 3"/>
    <property type="match status" value="1"/>
</dbReference>
<comment type="subcellular location">
    <subcellularLocation>
        <location evidence="1">Nucleus</location>
    </subcellularLocation>
</comment>
<evidence type="ECO:0000256" key="6">
    <source>
        <dbReference type="PROSITE-ProRule" id="PRU00175"/>
    </source>
</evidence>
<dbReference type="SUPFAM" id="SSF57850">
    <property type="entry name" value="RING/U-box"/>
    <property type="match status" value="1"/>
</dbReference>
<reference evidence="9" key="2">
    <citation type="submission" date="2005-09" db="EMBL/GenBank/DDBJ databases">
        <authorList>
            <person name="Mural R.J."/>
            <person name="Li P.W."/>
            <person name="Adams M.D."/>
            <person name="Amanatides P.G."/>
            <person name="Baden-Tillson H."/>
            <person name="Barnstead M."/>
            <person name="Chin S.H."/>
            <person name="Dew I."/>
            <person name="Evans C.A."/>
            <person name="Ferriera S."/>
            <person name="Flanigan M."/>
            <person name="Fosler C."/>
            <person name="Glodek A."/>
            <person name="Gu Z."/>
            <person name="Holt R.A."/>
            <person name="Jennings D."/>
            <person name="Kraft C.L."/>
            <person name="Lu F."/>
            <person name="Nguyen T."/>
            <person name="Nusskern D.R."/>
            <person name="Pfannkoch C.M."/>
            <person name="Sitter C."/>
            <person name="Sutton G.G."/>
            <person name="Venter J.C."/>
            <person name="Wang Z."/>
            <person name="Woodage T."/>
            <person name="Zheng X.H."/>
            <person name="Zhong F."/>
        </authorList>
    </citation>
    <scope>NUCLEOTIDE SEQUENCE</scope>
    <source>
        <strain evidence="9">BN</strain>
    </source>
</reference>
<dbReference type="RefSeq" id="NP_001100405.1">
    <property type="nucleotide sequence ID" value="NM_001106935.1"/>
</dbReference>
<dbReference type="SMR" id="A6IV74"/>
<dbReference type="Pfam" id="PF13923">
    <property type="entry name" value="zf-C3HC4_2"/>
    <property type="match status" value="1"/>
</dbReference>
<dbReference type="CTD" id="302366"/>
<name>A6IV74_RAT</name>
<dbReference type="EMBL" id="CH473969">
    <property type="protein sequence ID" value="EDM07106.1"/>
    <property type="molecule type" value="Genomic_DNA"/>
</dbReference>
<dbReference type="SMART" id="SM00184">
    <property type="entry name" value="RING"/>
    <property type="match status" value="1"/>
</dbReference>
<keyword evidence="3 6" id="KW-0863">Zinc-finger</keyword>
<keyword evidence="5" id="KW-0539">Nucleus</keyword>
<dbReference type="Gene3D" id="3.30.40.10">
    <property type="entry name" value="Zinc/RING finger domain, C3HC4 (zinc finger)"/>
    <property type="match status" value="1"/>
</dbReference>
<feature type="compositionally biased region" description="Low complexity" evidence="7">
    <location>
        <begin position="29"/>
        <end position="45"/>
    </location>
</feature>
<dbReference type="GO" id="GO:0008270">
    <property type="term" value="F:zinc ion binding"/>
    <property type="evidence" value="ECO:0007669"/>
    <property type="project" value="UniProtKB-KW"/>
</dbReference>
<evidence type="ECO:0000313" key="10">
    <source>
        <dbReference type="RGD" id="1562871"/>
    </source>
</evidence>
<evidence type="ECO:0000259" key="8">
    <source>
        <dbReference type="PROSITE" id="PS50089"/>
    </source>
</evidence>
<feature type="compositionally biased region" description="Basic and acidic residues" evidence="7">
    <location>
        <begin position="196"/>
        <end position="207"/>
    </location>
</feature>
<dbReference type="GeneID" id="302366"/>
<accession>A6IV74</accession>
<organism evidence="9">
    <name type="scientific">Rattus norvegicus</name>
    <name type="common">Rat</name>
    <dbReference type="NCBI Taxonomy" id="10116"/>
    <lineage>
        <taxon>Eukaryota</taxon>
        <taxon>Metazoa</taxon>
        <taxon>Chordata</taxon>
        <taxon>Craniata</taxon>
        <taxon>Vertebrata</taxon>
        <taxon>Euteleostomi</taxon>
        <taxon>Mammalia</taxon>
        <taxon>Eutheria</taxon>
        <taxon>Euarchontoglires</taxon>
        <taxon>Glires</taxon>
        <taxon>Rodentia</taxon>
        <taxon>Myomorpha</taxon>
        <taxon>Muroidea</taxon>
        <taxon>Muridae</taxon>
        <taxon>Murinae</taxon>
        <taxon>Rattus</taxon>
    </lineage>
</organism>
<dbReference type="InterPro" id="IPR051507">
    <property type="entry name" value="PcG_RING_finger"/>
</dbReference>
<dbReference type="KEGG" id="rno:302366"/>
<sequence>MPLPSLSPAKPVVESSPETQEGVLDAAKPEGAQGPQGAQGAQGAEGAKEALWPARQDLPPAGTIAPPSGKEDQSSSTSMGTQECLASEPPEGGEGKAEEKAAVESDQEERLLPLSEMIPYISCSICKGYLIDAATITECLHTFCKSCIVKHFEHSNRCPKCNIIVHEAKPHNNLRMDPQLQNIVYKLVSGLEEKEKKQRREFYKENRGQTPKPAAVPQPGPSSEENTKEVVD</sequence>
<evidence type="ECO:0000256" key="1">
    <source>
        <dbReference type="ARBA" id="ARBA00004123"/>
    </source>
</evidence>
<dbReference type="InterPro" id="IPR017907">
    <property type="entry name" value="Znf_RING_CS"/>
</dbReference>